<dbReference type="PANTHER" id="PTHR48094:SF12">
    <property type="entry name" value="PARKINSON DISEASE PROTEIN 7 HOMOLOG"/>
    <property type="match status" value="1"/>
</dbReference>
<dbReference type="AlphaFoldDB" id="A0A0R1UKP4"/>
<dbReference type="InterPro" id="IPR002818">
    <property type="entry name" value="DJ-1/PfpI"/>
</dbReference>
<accession>A0A0R1UKP4</accession>
<feature type="domain" description="DJ-1/PfpI" evidence="1">
    <location>
        <begin position="1"/>
        <end position="162"/>
    </location>
</feature>
<name>A0A0R1UKP4_9LACO</name>
<dbReference type="GO" id="GO:0005737">
    <property type="term" value="C:cytoplasm"/>
    <property type="evidence" value="ECO:0007669"/>
    <property type="project" value="TreeGrafter"/>
</dbReference>
<proteinExistence type="predicted"/>
<dbReference type="Pfam" id="PF01965">
    <property type="entry name" value="DJ-1_PfpI"/>
    <property type="match status" value="1"/>
</dbReference>
<gene>
    <name evidence="2" type="ORF">FC43_GL000496</name>
</gene>
<comment type="caution">
    <text evidence="2">The sequence shown here is derived from an EMBL/GenBank/DDBJ whole genome shotgun (WGS) entry which is preliminary data.</text>
</comment>
<organism evidence="2 3">
    <name type="scientific">Limosilactobacillus ingluviei DSM 15946</name>
    <dbReference type="NCBI Taxonomy" id="1423760"/>
    <lineage>
        <taxon>Bacteria</taxon>
        <taxon>Bacillati</taxon>
        <taxon>Bacillota</taxon>
        <taxon>Bacilli</taxon>
        <taxon>Lactobacillales</taxon>
        <taxon>Lactobacillaceae</taxon>
        <taxon>Limosilactobacillus</taxon>
    </lineage>
</organism>
<dbReference type="EMBL" id="AZFK01000012">
    <property type="protein sequence ID" value="KRL92058.1"/>
    <property type="molecule type" value="Genomic_DNA"/>
</dbReference>
<evidence type="ECO:0000259" key="1">
    <source>
        <dbReference type="Pfam" id="PF01965"/>
    </source>
</evidence>
<dbReference type="InterPro" id="IPR006287">
    <property type="entry name" value="DJ-1"/>
</dbReference>
<dbReference type="PANTHER" id="PTHR48094">
    <property type="entry name" value="PROTEIN/NUCLEIC ACID DEGLYCASE DJ-1-RELATED"/>
    <property type="match status" value="1"/>
</dbReference>
<evidence type="ECO:0000313" key="2">
    <source>
        <dbReference type="EMBL" id="KRL92058.1"/>
    </source>
</evidence>
<dbReference type="PATRIC" id="fig|1423760.3.peg.515"/>
<dbReference type="NCBIfam" id="TIGR01383">
    <property type="entry name" value="not_thiJ"/>
    <property type="match status" value="1"/>
</dbReference>
<dbReference type="Gene3D" id="3.40.50.880">
    <property type="match status" value="1"/>
</dbReference>
<reference evidence="2 3" key="1">
    <citation type="journal article" date="2015" name="Genome Announc.">
        <title>Expanding the biotechnology potential of lactobacilli through comparative genomics of 213 strains and associated genera.</title>
        <authorList>
            <person name="Sun Z."/>
            <person name="Harris H.M."/>
            <person name="McCann A."/>
            <person name="Guo C."/>
            <person name="Argimon S."/>
            <person name="Zhang W."/>
            <person name="Yang X."/>
            <person name="Jeffery I.B."/>
            <person name="Cooney J.C."/>
            <person name="Kagawa T.F."/>
            <person name="Liu W."/>
            <person name="Song Y."/>
            <person name="Salvetti E."/>
            <person name="Wrobel A."/>
            <person name="Rasinkangas P."/>
            <person name="Parkhill J."/>
            <person name="Rea M.C."/>
            <person name="O'Sullivan O."/>
            <person name="Ritari J."/>
            <person name="Douillard F.P."/>
            <person name="Paul Ross R."/>
            <person name="Yang R."/>
            <person name="Briner A.E."/>
            <person name="Felis G.E."/>
            <person name="de Vos W.M."/>
            <person name="Barrangou R."/>
            <person name="Klaenhammer T.R."/>
            <person name="Caufield P.W."/>
            <person name="Cui Y."/>
            <person name="Zhang H."/>
            <person name="O'Toole P.W."/>
        </authorList>
    </citation>
    <scope>NUCLEOTIDE SEQUENCE [LARGE SCALE GENOMIC DNA]</scope>
    <source>
        <strain evidence="2 3">DSM 15946</strain>
    </source>
</reference>
<dbReference type="InterPro" id="IPR029062">
    <property type="entry name" value="Class_I_gatase-like"/>
</dbReference>
<dbReference type="CDD" id="cd03135">
    <property type="entry name" value="GATase1_DJ-1"/>
    <property type="match status" value="1"/>
</dbReference>
<evidence type="ECO:0000313" key="3">
    <source>
        <dbReference type="Proteomes" id="UP000050816"/>
    </source>
</evidence>
<sequence length="185" mass="19503">MVLADGCEEIEALTPVDVLRRLGAEVTMVGLAGLKIQGAHGIELTADTTLSAALADYDCVVFPGGSTGAENLRASDELMTLMQARQAAGQWNAAMCAAPLAFARYGLLDGRRYTCYPGVEKAIGQTNPTAVFSPAITVVDEAGHLVTSRGPATALAFAFKIAQVLGIATTTMQDEMLYTYLKQEI</sequence>
<protein>
    <submittedName>
        <fullName evidence="2">DJ-1 family protein</fullName>
    </submittedName>
</protein>
<dbReference type="InterPro" id="IPR050325">
    <property type="entry name" value="Prot/Nucl_acid_deglycase"/>
</dbReference>
<dbReference type="SUPFAM" id="SSF52317">
    <property type="entry name" value="Class I glutamine amidotransferase-like"/>
    <property type="match status" value="1"/>
</dbReference>
<dbReference type="Proteomes" id="UP000050816">
    <property type="component" value="Unassembled WGS sequence"/>
</dbReference>